<evidence type="ECO:0000256" key="7">
    <source>
        <dbReference type="SAM" id="Phobius"/>
    </source>
</evidence>
<dbReference type="InterPro" id="IPR003370">
    <property type="entry name" value="Chromate_transpt"/>
</dbReference>
<dbReference type="PANTHER" id="PTHR43663">
    <property type="entry name" value="CHROMATE TRANSPORT PROTEIN-RELATED"/>
    <property type="match status" value="1"/>
</dbReference>
<dbReference type="InterPro" id="IPR052518">
    <property type="entry name" value="CHR_Transporter"/>
</dbReference>
<keyword evidence="6 7" id="KW-0472">Membrane</keyword>
<dbReference type="GO" id="GO:0015109">
    <property type="term" value="F:chromate transmembrane transporter activity"/>
    <property type="evidence" value="ECO:0007669"/>
    <property type="project" value="InterPro"/>
</dbReference>
<feature type="transmembrane region" description="Helical" evidence="7">
    <location>
        <begin position="77"/>
        <end position="99"/>
    </location>
</feature>
<dbReference type="KEGG" id="aarg:Aargi30884_04220"/>
<evidence type="ECO:0000256" key="2">
    <source>
        <dbReference type="ARBA" id="ARBA00005262"/>
    </source>
</evidence>
<feature type="transmembrane region" description="Helical" evidence="7">
    <location>
        <begin position="159"/>
        <end position="175"/>
    </location>
</feature>
<feature type="transmembrane region" description="Helical" evidence="7">
    <location>
        <begin position="135"/>
        <end position="153"/>
    </location>
</feature>
<keyword evidence="5 7" id="KW-1133">Transmembrane helix</keyword>
<evidence type="ECO:0000313" key="8">
    <source>
        <dbReference type="EMBL" id="BBK21519.1"/>
    </source>
</evidence>
<comment type="subcellular location">
    <subcellularLocation>
        <location evidence="1">Cell membrane</location>
        <topology evidence="1">Multi-pass membrane protein</topology>
    </subcellularLocation>
</comment>
<name>A0A6N4TFJ0_9FIRM</name>
<dbReference type="GO" id="GO:0005886">
    <property type="term" value="C:plasma membrane"/>
    <property type="evidence" value="ECO:0007669"/>
    <property type="project" value="UniProtKB-SubCell"/>
</dbReference>
<dbReference type="EMBL" id="AP019695">
    <property type="protein sequence ID" value="BBK21519.1"/>
    <property type="molecule type" value="Genomic_DNA"/>
</dbReference>
<accession>A0A6N4TFJ0</accession>
<feature type="transmembrane region" description="Helical" evidence="7">
    <location>
        <begin position="105"/>
        <end position="128"/>
    </location>
</feature>
<dbReference type="PANTHER" id="PTHR43663:SF1">
    <property type="entry name" value="CHROMATE TRANSPORTER"/>
    <property type="match status" value="1"/>
</dbReference>
<gene>
    <name evidence="8" type="ORF">Aargi30884_04220</name>
</gene>
<evidence type="ECO:0000256" key="3">
    <source>
        <dbReference type="ARBA" id="ARBA00022475"/>
    </source>
</evidence>
<evidence type="ECO:0000256" key="1">
    <source>
        <dbReference type="ARBA" id="ARBA00004651"/>
    </source>
</evidence>
<dbReference type="AlphaFoldDB" id="A0A6N4TFJ0"/>
<evidence type="ECO:0000313" key="9">
    <source>
        <dbReference type="Proteomes" id="UP000464754"/>
    </source>
</evidence>
<protein>
    <submittedName>
        <fullName evidence="8">Chromate transporter</fullName>
    </submittedName>
</protein>
<dbReference type="Proteomes" id="UP000464754">
    <property type="component" value="Chromosome"/>
</dbReference>
<feature type="transmembrane region" description="Helical" evidence="7">
    <location>
        <begin position="49"/>
        <end position="70"/>
    </location>
</feature>
<keyword evidence="3" id="KW-1003">Cell membrane</keyword>
<reference evidence="9" key="1">
    <citation type="submission" date="2019-05" db="EMBL/GenBank/DDBJ databases">
        <title>Complete genome sequencing of Absiella argi strain JCM 30884.</title>
        <authorList>
            <person name="Sakamoto M."/>
            <person name="Murakami T."/>
            <person name="Mori H."/>
        </authorList>
    </citation>
    <scope>NUCLEOTIDE SEQUENCE [LARGE SCALE GENOMIC DNA]</scope>
    <source>
        <strain evidence="9">JCM 30884</strain>
    </source>
</reference>
<dbReference type="Pfam" id="PF02417">
    <property type="entry name" value="Chromate_transp"/>
    <property type="match status" value="1"/>
</dbReference>
<keyword evidence="9" id="KW-1185">Reference proteome</keyword>
<comment type="similarity">
    <text evidence="2">Belongs to the chromate ion transporter (CHR) (TC 2.A.51) family.</text>
</comment>
<organism evidence="8 9">
    <name type="scientific">Amedibacterium intestinale</name>
    <dbReference type="NCBI Taxonomy" id="2583452"/>
    <lineage>
        <taxon>Bacteria</taxon>
        <taxon>Bacillati</taxon>
        <taxon>Bacillota</taxon>
        <taxon>Erysipelotrichia</taxon>
        <taxon>Erysipelotrichales</taxon>
        <taxon>Erysipelotrichaceae</taxon>
        <taxon>Amedibacterium</taxon>
    </lineage>
</organism>
<evidence type="ECO:0000256" key="6">
    <source>
        <dbReference type="ARBA" id="ARBA00023136"/>
    </source>
</evidence>
<dbReference type="RefSeq" id="WP_115714732.1">
    <property type="nucleotide sequence ID" value="NZ_AP019695.1"/>
</dbReference>
<proteinExistence type="inferred from homology"/>
<evidence type="ECO:0000256" key="5">
    <source>
        <dbReference type="ARBA" id="ARBA00022989"/>
    </source>
</evidence>
<evidence type="ECO:0000256" key="4">
    <source>
        <dbReference type="ARBA" id="ARBA00022692"/>
    </source>
</evidence>
<feature type="transmembrane region" description="Helical" evidence="7">
    <location>
        <begin position="7"/>
        <end position="29"/>
    </location>
</feature>
<sequence length="184" mass="19915">MKEYIELFNTFAKIGTFTFGGGYAMLPLIQKEVVEKKKWASEEEIMDYYAVGQCTPGIIAVNTATFIGYYQKGILGGIVATLGIVFPSIVIILFIAGFLQNFSDLAVVQHALAGIRVAVCVLVLNAVIKMFHTGVKDVIGICIFIVCLSITYFSKVPTVLIIVVSALLGLGIQAIRTRNGAKKS</sequence>
<keyword evidence="4 7" id="KW-0812">Transmembrane</keyword>